<name>A0A543B394_9ACTN</name>
<feature type="domain" description="AAA" evidence="2">
    <location>
        <begin position="84"/>
        <end position="236"/>
    </location>
</feature>
<sequence>MGSIDGWSAKQPEPVPRWRTLLSRGRQRGDDPSAVLDPPSSSYPVVGTGATPRQVTAWTANDAGLDPALHPALPMLRRDLGRPRVIAFVNPKGGVHKTTATVLTAAALGSARGDGVIAWDDNELRGTLGLRAGTARHARTIRHLVSDIGEVEAAGTQLAEVADDYLRHSSDGSFDVLAGDEDPKLARQLDPETVLRVLDILTRTHDVICIDTGNNVESPNWRTIVSSADQLVVTSVPREDAAFTADWMLDLLEADGYNDLVQNAVTLLSCPTPRPGPLLDDLVRHFQTRTRDVAVVPYDPTLEPGSAIKYSELRVSTRYAWLSAAATIIQRFAK</sequence>
<protein>
    <submittedName>
        <fullName evidence="3">MinD-like ATPase involved in chromosome partitioning or flagellar assembly</fullName>
    </submittedName>
</protein>
<dbReference type="AlphaFoldDB" id="A0A543B394"/>
<keyword evidence="4" id="KW-1185">Reference proteome</keyword>
<dbReference type="GO" id="GO:0016887">
    <property type="term" value="F:ATP hydrolysis activity"/>
    <property type="evidence" value="ECO:0007669"/>
    <property type="project" value="TreeGrafter"/>
</dbReference>
<dbReference type="InParanoid" id="A0A543B394"/>
<dbReference type="GO" id="GO:0051782">
    <property type="term" value="P:negative regulation of cell division"/>
    <property type="evidence" value="ECO:0007669"/>
    <property type="project" value="TreeGrafter"/>
</dbReference>
<reference evidence="3 4" key="1">
    <citation type="submission" date="2019-06" db="EMBL/GenBank/DDBJ databases">
        <title>Sequencing the genomes of 1000 actinobacteria strains.</title>
        <authorList>
            <person name="Klenk H.-P."/>
        </authorList>
    </citation>
    <scope>NUCLEOTIDE SEQUENCE [LARGE SCALE GENOMIC DNA]</scope>
    <source>
        <strain evidence="3 4">DSM 45928</strain>
    </source>
</reference>
<dbReference type="GO" id="GO:0009898">
    <property type="term" value="C:cytoplasmic side of plasma membrane"/>
    <property type="evidence" value="ECO:0007669"/>
    <property type="project" value="TreeGrafter"/>
</dbReference>
<dbReference type="Gene3D" id="3.40.50.300">
    <property type="entry name" value="P-loop containing nucleotide triphosphate hydrolases"/>
    <property type="match status" value="1"/>
</dbReference>
<dbReference type="GO" id="GO:0005524">
    <property type="term" value="F:ATP binding"/>
    <property type="evidence" value="ECO:0007669"/>
    <property type="project" value="TreeGrafter"/>
</dbReference>
<accession>A0A543B394</accession>
<dbReference type="InterPro" id="IPR050625">
    <property type="entry name" value="ParA/MinD_ATPase"/>
</dbReference>
<dbReference type="InterPro" id="IPR025669">
    <property type="entry name" value="AAA_dom"/>
</dbReference>
<keyword evidence="3" id="KW-0966">Cell projection</keyword>
<keyword evidence="3" id="KW-0969">Cilium</keyword>
<gene>
    <name evidence="3" type="ORF">FB566_4897</name>
</gene>
<evidence type="ECO:0000256" key="1">
    <source>
        <dbReference type="SAM" id="MobiDB-lite"/>
    </source>
</evidence>
<dbReference type="InterPro" id="IPR027417">
    <property type="entry name" value="P-loop_NTPase"/>
</dbReference>
<organism evidence="3 4">
    <name type="scientific">Stackebrandtia endophytica</name>
    <dbReference type="NCBI Taxonomy" id="1496996"/>
    <lineage>
        <taxon>Bacteria</taxon>
        <taxon>Bacillati</taxon>
        <taxon>Actinomycetota</taxon>
        <taxon>Actinomycetes</taxon>
        <taxon>Glycomycetales</taxon>
        <taxon>Glycomycetaceae</taxon>
        <taxon>Stackebrandtia</taxon>
    </lineage>
</organism>
<proteinExistence type="predicted"/>
<keyword evidence="3" id="KW-0282">Flagellum</keyword>
<dbReference type="GO" id="GO:0005829">
    <property type="term" value="C:cytosol"/>
    <property type="evidence" value="ECO:0007669"/>
    <property type="project" value="TreeGrafter"/>
</dbReference>
<dbReference type="OrthoDB" id="4640801at2"/>
<dbReference type="RefSeq" id="WP_142044493.1">
    <property type="nucleotide sequence ID" value="NZ_JBHTGS010000002.1"/>
</dbReference>
<dbReference type="Pfam" id="PF13614">
    <property type="entry name" value="AAA_31"/>
    <property type="match status" value="1"/>
</dbReference>
<dbReference type="PANTHER" id="PTHR43384:SF14">
    <property type="entry name" value="ESX-1 SECRETION-ASSOCIATED PROTEIN ESPI"/>
    <property type="match status" value="1"/>
</dbReference>
<evidence type="ECO:0000313" key="3">
    <source>
        <dbReference type="EMBL" id="TQL79296.1"/>
    </source>
</evidence>
<dbReference type="PANTHER" id="PTHR43384">
    <property type="entry name" value="SEPTUM SITE-DETERMINING PROTEIN MIND HOMOLOG, CHLOROPLASTIC-RELATED"/>
    <property type="match status" value="1"/>
</dbReference>
<evidence type="ECO:0000259" key="2">
    <source>
        <dbReference type="Pfam" id="PF13614"/>
    </source>
</evidence>
<dbReference type="Proteomes" id="UP000317043">
    <property type="component" value="Unassembled WGS sequence"/>
</dbReference>
<evidence type="ECO:0000313" key="4">
    <source>
        <dbReference type="Proteomes" id="UP000317043"/>
    </source>
</evidence>
<dbReference type="SUPFAM" id="SSF52540">
    <property type="entry name" value="P-loop containing nucleoside triphosphate hydrolases"/>
    <property type="match status" value="1"/>
</dbReference>
<comment type="caution">
    <text evidence="3">The sequence shown here is derived from an EMBL/GenBank/DDBJ whole genome shotgun (WGS) entry which is preliminary data.</text>
</comment>
<dbReference type="EMBL" id="VFOW01000001">
    <property type="protein sequence ID" value="TQL79296.1"/>
    <property type="molecule type" value="Genomic_DNA"/>
</dbReference>
<feature type="region of interest" description="Disordered" evidence="1">
    <location>
        <begin position="1"/>
        <end position="48"/>
    </location>
</feature>